<evidence type="ECO:0000259" key="2">
    <source>
        <dbReference type="Pfam" id="PF00487"/>
    </source>
</evidence>
<gene>
    <name evidence="3" type="ORF">G5C33_09065</name>
</gene>
<accession>A0A6G6Y4Q7</accession>
<dbReference type="Proteomes" id="UP000501568">
    <property type="component" value="Chromosome"/>
</dbReference>
<keyword evidence="1" id="KW-0472">Membrane</keyword>
<keyword evidence="4" id="KW-1185">Reference proteome</keyword>
<dbReference type="RefSeq" id="WP_165326921.1">
    <property type="nucleotide sequence ID" value="NZ_CP049109.1"/>
</dbReference>
<dbReference type="Pfam" id="PF00487">
    <property type="entry name" value="FA_desaturase"/>
    <property type="match status" value="1"/>
</dbReference>
<proteinExistence type="predicted"/>
<dbReference type="InterPro" id="IPR005804">
    <property type="entry name" value="FA_desaturase_dom"/>
</dbReference>
<keyword evidence="1" id="KW-1133">Transmembrane helix</keyword>
<evidence type="ECO:0000313" key="3">
    <source>
        <dbReference type="EMBL" id="QIG79912.1"/>
    </source>
</evidence>
<sequence>MAEPAPPQAPMAALRSVPWRDLTPMTRREGLIECLHPLPWLLSSWVAAQAGLWWLALPASFLFFLTALRLNHEAVHGNLGFSPRGHRRVLHGLSFLMLGSNHSVAYNHLLHHSRIGTPDDIEGKCGRMSAWRVLAYGPAFPVETQASAWRHGGTALRRRMTIDAGLNAAMIATALGSGATFLLYHLAAMLVAQCLTGFFAVWITHHDVAESGLDARTQRSALVNCLSYNMFLHLEHHLFPAVPVKRLAVRAGRNDAAFPTLATKRQMVLPIPRKPTVLLSAARGAES</sequence>
<feature type="transmembrane region" description="Helical" evidence="1">
    <location>
        <begin position="45"/>
        <end position="68"/>
    </location>
</feature>
<reference evidence="3 4" key="1">
    <citation type="submission" date="2020-02" db="EMBL/GenBank/DDBJ databases">
        <authorList>
            <person name="Zheng R.K."/>
            <person name="Sun C.M."/>
        </authorList>
    </citation>
    <scope>NUCLEOTIDE SEQUENCE [LARGE SCALE GENOMIC DNA]</scope>
    <source>
        <strain evidence="4">zrk23</strain>
    </source>
</reference>
<dbReference type="AlphaFoldDB" id="A0A6G6Y4Q7"/>
<dbReference type="GO" id="GO:0006629">
    <property type="term" value="P:lipid metabolic process"/>
    <property type="evidence" value="ECO:0007669"/>
    <property type="project" value="InterPro"/>
</dbReference>
<dbReference type="EMBL" id="CP049109">
    <property type="protein sequence ID" value="QIG79912.1"/>
    <property type="molecule type" value="Genomic_DNA"/>
</dbReference>
<organism evidence="3 4">
    <name type="scientific">Stakelama tenebrarum</name>
    <dbReference type="NCBI Taxonomy" id="2711215"/>
    <lineage>
        <taxon>Bacteria</taxon>
        <taxon>Pseudomonadati</taxon>
        <taxon>Pseudomonadota</taxon>
        <taxon>Alphaproteobacteria</taxon>
        <taxon>Sphingomonadales</taxon>
        <taxon>Sphingomonadaceae</taxon>
        <taxon>Stakelama</taxon>
    </lineage>
</organism>
<feature type="domain" description="Fatty acid desaturase" evidence="2">
    <location>
        <begin position="53"/>
        <end position="248"/>
    </location>
</feature>
<keyword evidence="1" id="KW-0812">Transmembrane</keyword>
<protein>
    <submittedName>
        <fullName evidence="3">Fatty acid desaturase</fullName>
    </submittedName>
</protein>
<dbReference type="KEGG" id="spzr:G5C33_09065"/>
<evidence type="ECO:0000313" key="4">
    <source>
        <dbReference type="Proteomes" id="UP000501568"/>
    </source>
</evidence>
<name>A0A6G6Y4Q7_9SPHN</name>
<evidence type="ECO:0000256" key="1">
    <source>
        <dbReference type="SAM" id="Phobius"/>
    </source>
</evidence>